<accession>A0A168EE89</accession>
<keyword evidence="3" id="KW-1185">Reference proteome</keyword>
<dbReference type="Pfam" id="PF20247">
    <property type="entry name" value="DUF6602"/>
    <property type="match status" value="1"/>
</dbReference>
<dbReference type="Proteomes" id="UP000076794">
    <property type="component" value="Chromosome"/>
</dbReference>
<evidence type="ECO:0000313" key="2">
    <source>
        <dbReference type="EMBL" id="ANC29931.1"/>
    </source>
</evidence>
<dbReference type="InterPro" id="IPR046537">
    <property type="entry name" value="DUF6602"/>
</dbReference>
<reference evidence="2 3" key="1">
    <citation type="submission" date="2016-01" db="EMBL/GenBank/DDBJ databases">
        <title>Complete genome sequence of a soil Actinobacterium, Isoptericola dokdonensis DS-3.</title>
        <authorList>
            <person name="Kwon S.-K."/>
            <person name="Kim J.F."/>
        </authorList>
    </citation>
    <scope>NUCLEOTIDE SEQUENCE [LARGE SCALE GENOMIC DNA]</scope>
    <source>
        <strain evidence="2 3">DS-3</strain>
    </source>
</reference>
<name>A0A168EE89_9MICO</name>
<evidence type="ECO:0000313" key="3">
    <source>
        <dbReference type="Proteomes" id="UP000076794"/>
    </source>
</evidence>
<dbReference type="EMBL" id="CP014209">
    <property type="protein sequence ID" value="ANC29931.1"/>
    <property type="molecule type" value="Genomic_DNA"/>
</dbReference>
<proteinExistence type="predicted"/>
<dbReference type="STRING" id="1300344.I598_0343"/>
<dbReference type="AlphaFoldDB" id="A0A168EE89"/>
<feature type="domain" description="DUF6602" evidence="1">
    <location>
        <begin position="15"/>
        <end position="120"/>
    </location>
</feature>
<protein>
    <recommendedName>
        <fullName evidence="1">DUF6602 domain-containing protein</fullName>
    </recommendedName>
</protein>
<sequence length="251" mass="27573">MAAAADDLTASIRASRAAFSHSLTKGESAEAALREFFKSYYPDSIGVARGQVMDSRGAKSKQLDVILYDAHRTPVLYSDRESGARLIPVEGVIAAVESKMHLKAADIPSIAESARVLKQMNRDAYFIQENPVIVREVSAYGATWPRLPVMYFVFAFEGPSMETVADALNSAHANLPTHLRIDLTCILDKGIVLNEVPSGNINTLPTPDSFLCGYPTNHSLLMFHILVSQYVLQADLPPIDIKRYIPGDFVF</sequence>
<organism evidence="2 3">
    <name type="scientific">Isoptericola dokdonensis DS-3</name>
    <dbReference type="NCBI Taxonomy" id="1300344"/>
    <lineage>
        <taxon>Bacteria</taxon>
        <taxon>Bacillati</taxon>
        <taxon>Actinomycetota</taxon>
        <taxon>Actinomycetes</taxon>
        <taxon>Micrococcales</taxon>
        <taxon>Promicromonosporaceae</taxon>
        <taxon>Isoptericola</taxon>
    </lineage>
</organism>
<evidence type="ECO:0000259" key="1">
    <source>
        <dbReference type="Pfam" id="PF20247"/>
    </source>
</evidence>
<gene>
    <name evidence="2" type="ORF">I598_0343</name>
</gene>
<dbReference type="PATRIC" id="fig|1300344.3.peg.343"/>
<dbReference type="CDD" id="cd21173">
    <property type="entry name" value="NucC-like"/>
    <property type="match status" value="1"/>
</dbReference>
<dbReference type="KEGG" id="ido:I598_0343"/>